<evidence type="ECO:0000313" key="2">
    <source>
        <dbReference type="EMBL" id="EGO00396.1"/>
    </source>
</evidence>
<keyword evidence="3" id="KW-1185">Reference proteome</keyword>
<dbReference type="Proteomes" id="UP000008063">
    <property type="component" value="Unassembled WGS sequence"/>
</dbReference>
<organism evidence="3">
    <name type="scientific">Serpula lacrymans var. lacrymans (strain S7.3)</name>
    <name type="common">Dry rot fungus</name>
    <dbReference type="NCBI Taxonomy" id="936435"/>
    <lineage>
        <taxon>Eukaryota</taxon>
        <taxon>Fungi</taxon>
        <taxon>Dikarya</taxon>
        <taxon>Basidiomycota</taxon>
        <taxon>Agaricomycotina</taxon>
        <taxon>Agaricomycetes</taxon>
        <taxon>Agaricomycetidae</taxon>
        <taxon>Boletales</taxon>
        <taxon>Coniophorineae</taxon>
        <taxon>Serpulaceae</taxon>
        <taxon>Serpula</taxon>
    </lineage>
</organism>
<feature type="compositionally biased region" description="Polar residues" evidence="1">
    <location>
        <begin position="43"/>
        <end position="54"/>
    </location>
</feature>
<dbReference type="HOGENOM" id="CLU_1378880_0_0_1"/>
<dbReference type="STRING" id="936435.F8PU83"/>
<dbReference type="InParanoid" id="F8PU83"/>
<dbReference type="AlphaFoldDB" id="F8PU83"/>
<sequence length="202" mass="22342">MPKPTGVILLDNEQAALVQQTEKLLSDEQLRAILSRRELECSAQPSETETNLNSPVAAKGKGPDPRNWGGLDLEQADLEPDAQREALLAWNEAQDWVKQDYPPQAGPSGAGRECEPERALGGHLVKDLRVNIEEKESISFDKIKNKPTLVQEKTPVRLAHVDTALKPMRDYHTQERGQHVLAPANQVDLTSYIGHTLGRFGG</sequence>
<reference evidence="3" key="1">
    <citation type="journal article" date="2011" name="Science">
        <title>The plant cell wall-decomposing machinery underlies the functional diversity of forest fungi.</title>
        <authorList>
            <person name="Eastwood D.C."/>
            <person name="Floudas D."/>
            <person name="Binder M."/>
            <person name="Majcherczyk A."/>
            <person name="Schneider P."/>
            <person name="Aerts A."/>
            <person name="Asiegbu F.O."/>
            <person name="Baker S.E."/>
            <person name="Barry K."/>
            <person name="Bendiksby M."/>
            <person name="Blumentritt M."/>
            <person name="Coutinho P.M."/>
            <person name="Cullen D."/>
            <person name="de Vries R.P."/>
            <person name="Gathman A."/>
            <person name="Goodell B."/>
            <person name="Henrissat B."/>
            <person name="Ihrmark K."/>
            <person name="Kauserud H."/>
            <person name="Kohler A."/>
            <person name="LaButti K."/>
            <person name="Lapidus A."/>
            <person name="Lavin J.L."/>
            <person name="Lee Y.-H."/>
            <person name="Lindquist E."/>
            <person name="Lilly W."/>
            <person name="Lucas S."/>
            <person name="Morin E."/>
            <person name="Murat C."/>
            <person name="Oguiza J.A."/>
            <person name="Park J."/>
            <person name="Pisabarro A.G."/>
            <person name="Riley R."/>
            <person name="Rosling A."/>
            <person name="Salamov A."/>
            <person name="Schmidt O."/>
            <person name="Schmutz J."/>
            <person name="Skrede I."/>
            <person name="Stenlid J."/>
            <person name="Wiebenga A."/>
            <person name="Xie X."/>
            <person name="Kuees U."/>
            <person name="Hibbett D.S."/>
            <person name="Hoffmeister D."/>
            <person name="Hoegberg N."/>
            <person name="Martin F."/>
            <person name="Grigoriev I.V."/>
            <person name="Watkinson S.C."/>
        </authorList>
    </citation>
    <scope>NUCLEOTIDE SEQUENCE [LARGE SCALE GENOMIC DNA]</scope>
    <source>
        <strain evidence="3">strain S7.3</strain>
    </source>
</reference>
<dbReference type="OrthoDB" id="3071436at2759"/>
<evidence type="ECO:0000256" key="1">
    <source>
        <dbReference type="SAM" id="MobiDB-lite"/>
    </source>
</evidence>
<name>F8PU83_SERL3</name>
<accession>F8PU83</accession>
<dbReference type="EMBL" id="GL945479">
    <property type="protein sequence ID" value="EGO00396.1"/>
    <property type="molecule type" value="Genomic_DNA"/>
</dbReference>
<feature type="region of interest" description="Disordered" evidence="1">
    <location>
        <begin position="41"/>
        <end position="66"/>
    </location>
</feature>
<gene>
    <name evidence="2" type="ORF">SERLA73DRAFT_152401</name>
</gene>
<protein>
    <submittedName>
        <fullName evidence="2">Uncharacterized protein</fullName>
    </submittedName>
</protein>
<evidence type="ECO:0000313" key="3">
    <source>
        <dbReference type="Proteomes" id="UP000008063"/>
    </source>
</evidence>
<proteinExistence type="predicted"/>